<proteinExistence type="predicted"/>
<name>A0AAD7RXW0_9TELE</name>
<sequence>MRAVILTPRGPCVGGDRRQAQPLTMNALTLGAQQGEPKLPPEVMLEEGRGRGLPGTVNRPRLIRRPVSASRGVAQDFRGDWRDTRIANPLLNEARTATQGDSVTTAQLQRNSTLAFPRGRNVSKTCQHFPLDIAHAAKTTAAAASRLFRHKPRRARRTADPGTHGTFLTYPLEPQATAWSHDKQIWTTNRCHDLT</sequence>
<gene>
    <name evidence="1" type="ORF">AAFF_G00075340</name>
</gene>
<keyword evidence="2" id="KW-1185">Reference proteome</keyword>
<accession>A0AAD7RXW0</accession>
<protein>
    <submittedName>
        <fullName evidence="1">Uncharacterized protein</fullName>
    </submittedName>
</protein>
<comment type="caution">
    <text evidence="1">The sequence shown here is derived from an EMBL/GenBank/DDBJ whole genome shotgun (WGS) entry which is preliminary data.</text>
</comment>
<dbReference type="Proteomes" id="UP001221898">
    <property type="component" value="Unassembled WGS sequence"/>
</dbReference>
<evidence type="ECO:0000313" key="1">
    <source>
        <dbReference type="EMBL" id="KAJ8392409.1"/>
    </source>
</evidence>
<organism evidence="1 2">
    <name type="scientific">Aldrovandia affinis</name>
    <dbReference type="NCBI Taxonomy" id="143900"/>
    <lineage>
        <taxon>Eukaryota</taxon>
        <taxon>Metazoa</taxon>
        <taxon>Chordata</taxon>
        <taxon>Craniata</taxon>
        <taxon>Vertebrata</taxon>
        <taxon>Euteleostomi</taxon>
        <taxon>Actinopterygii</taxon>
        <taxon>Neopterygii</taxon>
        <taxon>Teleostei</taxon>
        <taxon>Notacanthiformes</taxon>
        <taxon>Halosauridae</taxon>
        <taxon>Aldrovandia</taxon>
    </lineage>
</organism>
<reference evidence="1" key="1">
    <citation type="journal article" date="2023" name="Science">
        <title>Genome structures resolve the early diversification of teleost fishes.</title>
        <authorList>
            <person name="Parey E."/>
            <person name="Louis A."/>
            <person name="Montfort J."/>
            <person name="Bouchez O."/>
            <person name="Roques C."/>
            <person name="Iampietro C."/>
            <person name="Lluch J."/>
            <person name="Castinel A."/>
            <person name="Donnadieu C."/>
            <person name="Desvignes T."/>
            <person name="Floi Bucao C."/>
            <person name="Jouanno E."/>
            <person name="Wen M."/>
            <person name="Mejri S."/>
            <person name="Dirks R."/>
            <person name="Jansen H."/>
            <person name="Henkel C."/>
            <person name="Chen W.J."/>
            <person name="Zahm M."/>
            <person name="Cabau C."/>
            <person name="Klopp C."/>
            <person name="Thompson A.W."/>
            <person name="Robinson-Rechavi M."/>
            <person name="Braasch I."/>
            <person name="Lecointre G."/>
            <person name="Bobe J."/>
            <person name="Postlethwait J.H."/>
            <person name="Berthelot C."/>
            <person name="Roest Crollius H."/>
            <person name="Guiguen Y."/>
        </authorList>
    </citation>
    <scope>NUCLEOTIDE SEQUENCE</scope>
    <source>
        <strain evidence="1">NC1722</strain>
    </source>
</reference>
<evidence type="ECO:0000313" key="2">
    <source>
        <dbReference type="Proteomes" id="UP001221898"/>
    </source>
</evidence>
<dbReference type="AlphaFoldDB" id="A0AAD7RXW0"/>
<dbReference type="EMBL" id="JAINUG010000146">
    <property type="protein sequence ID" value="KAJ8392409.1"/>
    <property type="molecule type" value="Genomic_DNA"/>
</dbReference>